<keyword evidence="1" id="KW-0539">Nucleus</keyword>
<feature type="non-terminal residue" evidence="3">
    <location>
        <position position="377"/>
    </location>
</feature>
<comment type="function">
    <text evidence="1">Involved in nucleolar processing of pre-18S ribosomal RNA.</text>
</comment>
<evidence type="ECO:0000256" key="1">
    <source>
        <dbReference type="RuleBase" id="RU367065"/>
    </source>
</evidence>
<dbReference type="GO" id="GO:0034455">
    <property type="term" value="C:t-UTP complex"/>
    <property type="evidence" value="ECO:0007669"/>
    <property type="project" value="TreeGrafter"/>
</dbReference>
<proteinExistence type="inferred from homology"/>
<evidence type="ECO:0000259" key="2">
    <source>
        <dbReference type="Pfam" id="PF12397"/>
    </source>
</evidence>
<gene>
    <name evidence="3" type="ORF">X975_25238</name>
</gene>
<evidence type="ECO:0000313" key="3">
    <source>
        <dbReference type="EMBL" id="KFM77672.1"/>
    </source>
</evidence>
<feature type="domain" description="U3 small nucleolar RNA-associated protein 10 N-terminal" evidence="2">
    <location>
        <begin position="238"/>
        <end position="350"/>
    </location>
</feature>
<dbReference type="InterPro" id="IPR022125">
    <property type="entry name" value="U3snoRNP10_N"/>
</dbReference>
<dbReference type="EMBL" id="KK120170">
    <property type="protein sequence ID" value="KFM77672.1"/>
    <property type="molecule type" value="Genomic_DNA"/>
</dbReference>
<dbReference type="OrthoDB" id="31183at2759"/>
<dbReference type="AlphaFoldDB" id="A0A087UJY3"/>
<keyword evidence="1" id="KW-0687">Ribonucleoprotein</keyword>
<organism evidence="3 4">
    <name type="scientific">Stegodyphus mimosarum</name>
    <name type="common">African social velvet spider</name>
    <dbReference type="NCBI Taxonomy" id="407821"/>
    <lineage>
        <taxon>Eukaryota</taxon>
        <taxon>Metazoa</taxon>
        <taxon>Ecdysozoa</taxon>
        <taxon>Arthropoda</taxon>
        <taxon>Chelicerata</taxon>
        <taxon>Arachnida</taxon>
        <taxon>Araneae</taxon>
        <taxon>Araneomorphae</taxon>
        <taxon>Entelegynae</taxon>
        <taxon>Eresoidea</taxon>
        <taxon>Eresidae</taxon>
        <taxon>Stegodyphus</taxon>
    </lineage>
</organism>
<dbReference type="GO" id="GO:0030686">
    <property type="term" value="C:90S preribosome"/>
    <property type="evidence" value="ECO:0007669"/>
    <property type="project" value="TreeGrafter"/>
</dbReference>
<dbReference type="GO" id="GO:0030515">
    <property type="term" value="F:snoRNA binding"/>
    <property type="evidence" value="ECO:0007669"/>
    <property type="project" value="TreeGrafter"/>
</dbReference>
<dbReference type="InterPro" id="IPR040191">
    <property type="entry name" value="UTP10"/>
</dbReference>
<keyword evidence="1" id="KW-0690">Ribosome biogenesis</keyword>
<name>A0A087UJY3_STEMI</name>
<dbReference type="STRING" id="407821.A0A087UJY3"/>
<dbReference type="GO" id="GO:0045943">
    <property type="term" value="P:positive regulation of transcription by RNA polymerase I"/>
    <property type="evidence" value="ECO:0007669"/>
    <property type="project" value="TreeGrafter"/>
</dbReference>
<dbReference type="PANTHER" id="PTHR13457:SF1">
    <property type="entry name" value="HEAT REPEAT-CONTAINING PROTEIN 1"/>
    <property type="match status" value="1"/>
</dbReference>
<dbReference type="GO" id="GO:0000462">
    <property type="term" value="P:maturation of SSU-rRNA from tricistronic rRNA transcript (SSU-rRNA, 5.8S rRNA, LSU-rRNA)"/>
    <property type="evidence" value="ECO:0007669"/>
    <property type="project" value="TreeGrafter"/>
</dbReference>
<reference evidence="3 4" key="1">
    <citation type="submission" date="2013-11" db="EMBL/GenBank/DDBJ databases">
        <title>Genome sequencing of Stegodyphus mimosarum.</title>
        <authorList>
            <person name="Bechsgaard J."/>
        </authorList>
    </citation>
    <scope>NUCLEOTIDE SEQUENCE [LARGE SCALE GENOMIC DNA]</scope>
</reference>
<comment type="similarity">
    <text evidence="1">Belongs to the HEATR1/UTP10 family.</text>
</comment>
<evidence type="ECO:0000313" key="4">
    <source>
        <dbReference type="Proteomes" id="UP000054359"/>
    </source>
</evidence>
<dbReference type="Pfam" id="PF12397">
    <property type="entry name" value="U3snoRNP10"/>
    <property type="match status" value="1"/>
</dbReference>
<dbReference type="GO" id="GO:0032040">
    <property type="term" value="C:small-subunit processome"/>
    <property type="evidence" value="ECO:0007669"/>
    <property type="project" value="TreeGrafter"/>
</dbReference>
<comment type="subcellular location">
    <subcellularLocation>
        <location evidence="1">Nucleus</location>
        <location evidence="1">Nucleolus</location>
    </subcellularLocation>
</comment>
<keyword evidence="1" id="KW-0698">rRNA processing</keyword>
<dbReference type="PANTHER" id="PTHR13457">
    <property type="entry name" value="BAP28"/>
    <property type="match status" value="1"/>
</dbReference>
<dbReference type="OMA" id="TSSHCCR"/>
<protein>
    <recommendedName>
        <fullName evidence="1">HEAT repeat-containing protein 1</fullName>
    </recommendedName>
</protein>
<sequence length="377" mass="43682">MAGETSLARQLKKLAVPQTTLLIPEKIKKSFLFDHRDAAGLDRDIIFAYGTTGLDKLKMINPLFEKFEQNLFSLSYKEFERSVQSDDVNKKLDEKITEFLRMLSPYFLLRAAHEALEWLVYRFHIHMYNADELVASVLPHCQTSVFVRVIQLLNLDDNNRWSWLKPVQKSGVHLEYSALLNHFNSDRGFRKFVCDLAPNVLKVYGMNSVAVAAPVISFSMLTIYYALDICDKVTDNLITFLFPYILAGLKSKFDKYISCSYAIIGKIVMKIKLSEVLVSDLLLKVFENVQVDLLEEVFKLLLVIYQQQDLKTIPEKLFLFLWSESDTLKYLESLTEKYEASSLLTAYIRSSVPYLYELQRNKSTSNKGKKFYCFFKS</sequence>
<dbReference type="Proteomes" id="UP000054359">
    <property type="component" value="Unassembled WGS sequence"/>
</dbReference>
<accession>A0A087UJY3</accession>
<keyword evidence="4" id="KW-1185">Reference proteome</keyword>